<keyword evidence="2" id="KW-1185">Reference proteome</keyword>
<organism evidence="1 2">
    <name type="scientific">Caproicibacterium amylolyticum</name>
    <dbReference type="NCBI Taxonomy" id="2766537"/>
    <lineage>
        <taxon>Bacteria</taxon>
        <taxon>Bacillati</taxon>
        <taxon>Bacillota</taxon>
        <taxon>Clostridia</taxon>
        <taxon>Eubacteriales</taxon>
        <taxon>Oscillospiraceae</taxon>
        <taxon>Caproicibacterium</taxon>
    </lineage>
</organism>
<dbReference type="KEGG" id="caml:H6X83_03200"/>
<dbReference type="PANTHER" id="PTHR35145">
    <property type="entry name" value="CYTOPLASMIC PROTEIN-RELATED"/>
    <property type="match status" value="1"/>
</dbReference>
<dbReference type="AlphaFoldDB" id="A0A7G9WJ07"/>
<dbReference type="Gene3D" id="3.90.1150.30">
    <property type="match status" value="1"/>
</dbReference>
<dbReference type="InterPro" id="IPR058532">
    <property type="entry name" value="YjbR/MT2646/Rv2570-like"/>
</dbReference>
<dbReference type="EMBL" id="CP060696">
    <property type="protein sequence ID" value="QNO18669.1"/>
    <property type="molecule type" value="Genomic_DNA"/>
</dbReference>
<sequence length="115" mass="13618">MNEKQLLNLCLRFPDACVDYPFRDDNTPVLRHRGNRKWFGMILHLNGELCINLKCEPEKAEFWRSTYSGVTPAWHMNKLHWNTVYPNKAIPLRDLQEMIEDSYQLTQSHQKGKSV</sequence>
<dbReference type="GO" id="GO:0003677">
    <property type="term" value="F:DNA binding"/>
    <property type="evidence" value="ECO:0007669"/>
    <property type="project" value="UniProtKB-KW"/>
</dbReference>
<proteinExistence type="predicted"/>
<evidence type="ECO:0000313" key="1">
    <source>
        <dbReference type="EMBL" id="QNO18669.1"/>
    </source>
</evidence>
<dbReference type="Proteomes" id="UP000516046">
    <property type="component" value="Chromosome"/>
</dbReference>
<dbReference type="PANTHER" id="PTHR35145:SF1">
    <property type="entry name" value="CYTOPLASMIC PROTEIN"/>
    <property type="match status" value="1"/>
</dbReference>
<name>A0A7G9WJ07_9FIRM</name>
<dbReference type="RefSeq" id="WP_212507735.1">
    <property type="nucleotide sequence ID" value="NZ_CP060696.1"/>
</dbReference>
<reference evidence="1 2" key="1">
    <citation type="submission" date="2020-08" db="EMBL/GenBank/DDBJ databases">
        <authorList>
            <person name="Ren C."/>
            <person name="Gu Y."/>
            <person name="Xu Y."/>
        </authorList>
    </citation>
    <scope>NUCLEOTIDE SEQUENCE [LARGE SCALE GENOMIC DNA]</scope>
    <source>
        <strain evidence="1 2">LBM18003</strain>
    </source>
</reference>
<evidence type="ECO:0000313" key="2">
    <source>
        <dbReference type="Proteomes" id="UP000516046"/>
    </source>
</evidence>
<dbReference type="InterPro" id="IPR007351">
    <property type="entry name" value="YjbR"/>
</dbReference>
<keyword evidence="1" id="KW-0238">DNA-binding</keyword>
<protein>
    <submittedName>
        <fullName evidence="1">MmcQ/YjbR family DNA-binding protein</fullName>
    </submittedName>
</protein>
<accession>A0A7G9WJ07</accession>
<dbReference type="InterPro" id="IPR038056">
    <property type="entry name" value="YjbR-like_sf"/>
</dbReference>
<dbReference type="SUPFAM" id="SSF142906">
    <property type="entry name" value="YjbR-like"/>
    <property type="match status" value="1"/>
</dbReference>
<gene>
    <name evidence="1" type="ORF">H6X83_03200</name>
</gene>
<dbReference type="Pfam" id="PF04237">
    <property type="entry name" value="YjbR"/>
    <property type="match status" value="1"/>
</dbReference>